<dbReference type="EMBL" id="FO082271">
    <property type="protein sequence ID" value="CCO17504.1"/>
    <property type="molecule type" value="Genomic_DNA"/>
</dbReference>
<name>K8EHM6_9CHLO</name>
<dbReference type="GeneID" id="19014092"/>
<keyword evidence="2" id="KW-1185">Reference proteome</keyword>
<evidence type="ECO:0000313" key="1">
    <source>
        <dbReference type="EMBL" id="CCO17504.1"/>
    </source>
</evidence>
<protein>
    <submittedName>
        <fullName evidence="1">Uncharacterized protein</fullName>
    </submittedName>
</protein>
<sequence length="466" mass="52265">MHEEKNEDILSINLPALFSLPEFTTCTEKRMAPKSSKPSIVWQVYVHKLRAWAPPISVKLEDLENSEEGASFIPARPHLILVVDTSTGKFLTSKEDENGKGEDVNIVRGPEPPSNEYIVEYIEKILKNPKVLNERDGEEEEEKESKTKKIEKPTKIVFACTKTATNTDTSDEESCSYVKGTRNLLKKLDIQTGFASVPREIIEKIIREQIEPNMNPPAEEWSTEHLPGLMESVDGFTPKFGLSLFAAAIQYLSAVTQHGEKLEKIKFFNIEYGLRLDENNKATLSCCVTIDHSNCTLTVYKNEAEAKKIIEELEKEEGEEVDMTKKSLQNCLFLGEELSPFEDIDAKEKYDWPCAASAGEDTSGEEVKERDMYPVFTKMDFEEDGTLTIRRPQLVELQMFEVALNAISASLLNPDQNKIGIQMTSYAMKGEPTEVKAFIEARDGTDSGGVTAAENISEKVGKLDIA</sequence>
<organism evidence="1 2">
    <name type="scientific">Bathycoccus prasinos</name>
    <dbReference type="NCBI Taxonomy" id="41875"/>
    <lineage>
        <taxon>Eukaryota</taxon>
        <taxon>Viridiplantae</taxon>
        <taxon>Chlorophyta</taxon>
        <taxon>Mamiellophyceae</taxon>
        <taxon>Mamiellales</taxon>
        <taxon>Bathycoccaceae</taxon>
        <taxon>Bathycoccus</taxon>
    </lineage>
</organism>
<dbReference type="Proteomes" id="UP000198341">
    <property type="component" value="Chromosome 8"/>
</dbReference>
<dbReference type="KEGG" id="bpg:Bathy08g01130"/>
<proteinExistence type="predicted"/>
<dbReference type="OrthoDB" id="496789at2759"/>
<dbReference type="AlphaFoldDB" id="K8EHM6"/>
<evidence type="ECO:0000313" key="2">
    <source>
        <dbReference type="Proteomes" id="UP000198341"/>
    </source>
</evidence>
<gene>
    <name evidence="1" type="ORF">Bathy08g01130</name>
</gene>
<dbReference type="RefSeq" id="XP_007511383.1">
    <property type="nucleotide sequence ID" value="XM_007511321.1"/>
</dbReference>
<reference evidence="1 2" key="1">
    <citation type="submission" date="2011-10" db="EMBL/GenBank/DDBJ databases">
        <authorList>
            <person name="Genoscope - CEA"/>
        </authorList>
    </citation>
    <scope>NUCLEOTIDE SEQUENCE [LARGE SCALE GENOMIC DNA]</scope>
    <source>
        <strain evidence="1 2">RCC 1105</strain>
    </source>
</reference>
<accession>K8EHM6</accession>